<reference evidence="2 3" key="1">
    <citation type="journal article" date="2024" name="Fungal Genet. Biol.">
        <title>The porcine skin microbiome exhibits broad fungal antagonism.</title>
        <authorList>
            <person name="De La Cruz K.F."/>
            <person name="Townsend E.C."/>
            <person name="Alex Cheong J.Z."/>
            <person name="Salamzade R."/>
            <person name="Liu A."/>
            <person name="Sandstrom S."/>
            <person name="Davila E."/>
            <person name="Huang L."/>
            <person name="Xu K.H."/>
            <person name="Wu S.Y."/>
            <person name="Meudt J.J."/>
            <person name="Shanmuganayagam D."/>
            <person name="Gibson A.L.F."/>
            <person name="Kalan L.R."/>
        </authorList>
    </citation>
    <scope>NUCLEOTIDE SEQUENCE [LARGE SCALE GENOMIC DNA]</scope>
    <source>
        <strain evidence="2 3">LK2569</strain>
    </source>
</reference>
<gene>
    <name evidence="2" type="ORF">VVR64_04450</name>
</gene>
<protein>
    <recommendedName>
        <fullName evidence="4">DUF3558 domain-containing protein</fullName>
    </recommendedName>
</protein>
<evidence type="ECO:0000313" key="2">
    <source>
        <dbReference type="EMBL" id="MEX3528319.1"/>
    </source>
</evidence>
<dbReference type="RefSeq" id="WP_368522218.1">
    <property type="nucleotide sequence ID" value="NZ_JAYWMA010000004.1"/>
</dbReference>
<evidence type="ECO:0008006" key="4">
    <source>
        <dbReference type="Google" id="ProtNLM"/>
    </source>
</evidence>
<accession>A0ABV3USX9</accession>
<dbReference type="Proteomes" id="UP001558353">
    <property type="component" value="Unassembled WGS sequence"/>
</dbReference>
<proteinExistence type="predicted"/>
<feature type="compositionally biased region" description="Low complexity" evidence="1">
    <location>
        <begin position="18"/>
        <end position="28"/>
    </location>
</feature>
<dbReference type="EMBL" id="JAYWMA010000004">
    <property type="protein sequence ID" value="MEX3528319.1"/>
    <property type="molecule type" value="Genomic_DNA"/>
</dbReference>
<organism evidence="2 3">
    <name type="scientific">Corynebacterium xerosis</name>
    <dbReference type="NCBI Taxonomy" id="1725"/>
    <lineage>
        <taxon>Bacteria</taxon>
        <taxon>Bacillati</taxon>
        <taxon>Actinomycetota</taxon>
        <taxon>Actinomycetes</taxon>
        <taxon>Mycobacteriales</taxon>
        <taxon>Corynebacteriaceae</taxon>
        <taxon>Corynebacterium</taxon>
    </lineage>
</organism>
<name>A0ABV3USX9_9CORY</name>
<evidence type="ECO:0000256" key="1">
    <source>
        <dbReference type="SAM" id="MobiDB-lite"/>
    </source>
</evidence>
<feature type="region of interest" description="Disordered" evidence="1">
    <location>
        <begin position="1"/>
        <end position="28"/>
    </location>
</feature>
<sequence length="207" mass="21856">MMHTPTPGTTGSRTNDEPAAPTASPRRATFRRATLATAASLTMLVGAVTAATSPIAHAAPADPAAQTECEHVDDPARLDDAVSRAIAEGHIAAGHDWAPNKALEFLPGNCGEVVAQPIAALGGEPSSPTALLLYHPVDGRYVTTAEVPGFVAEGPAWGTNISGMSRIERTTPQEITVWWKNTAGETATMRYLWDQGRYHALYEEGSQ</sequence>
<comment type="caution">
    <text evidence="2">The sequence shown here is derived from an EMBL/GenBank/DDBJ whole genome shotgun (WGS) entry which is preliminary data.</text>
</comment>
<keyword evidence="3" id="KW-1185">Reference proteome</keyword>
<feature type="compositionally biased region" description="Polar residues" evidence="1">
    <location>
        <begin position="1"/>
        <end position="13"/>
    </location>
</feature>
<evidence type="ECO:0000313" key="3">
    <source>
        <dbReference type="Proteomes" id="UP001558353"/>
    </source>
</evidence>